<feature type="signal peptide" evidence="2">
    <location>
        <begin position="1"/>
        <end position="38"/>
    </location>
</feature>
<comment type="caution">
    <text evidence="4">The sequence shown here is derived from an EMBL/GenBank/DDBJ whole genome shotgun (WGS) entry which is preliminary data.</text>
</comment>
<keyword evidence="1" id="KW-0812">Transmembrane</keyword>
<keyword evidence="1" id="KW-1133">Transmembrane helix</keyword>
<dbReference type="Pfam" id="PF13519">
    <property type="entry name" value="VWA_2"/>
    <property type="match status" value="1"/>
</dbReference>
<evidence type="ECO:0000256" key="2">
    <source>
        <dbReference type="SAM" id="SignalP"/>
    </source>
</evidence>
<dbReference type="RefSeq" id="WP_358290263.1">
    <property type="nucleotide sequence ID" value="NZ_JBEYGJ010000042.1"/>
</dbReference>
<reference evidence="4 5" key="1">
    <citation type="submission" date="2024-10" db="EMBL/GenBank/DDBJ databases">
        <title>The Natural Products Discovery Center: Release of the First 8490 Sequenced Strains for Exploring Actinobacteria Biosynthetic Diversity.</title>
        <authorList>
            <person name="Kalkreuter E."/>
            <person name="Kautsar S.A."/>
            <person name="Yang D."/>
            <person name="Bader C.D."/>
            <person name="Teijaro C.N."/>
            <person name="Fluegel L."/>
            <person name="Davis C.M."/>
            <person name="Simpson J.R."/>
            <person name="Lauterbach L."/>
            <person name="Steele A.D."/>
            <person name="Gui C."/>
            <person name="Meng S."/>
            <person name="Li G."/>
            <person name="Viehrig K."/>
            <person name="Ye F."/>
            <person name="Su P."/>
            <person name="Kiefer A.F."/>
            <person name="Nichols A."/>
            <person name="Cepeda A.J."/>
            <person name="Yan W."/>
            <person name="Fan B."/>
            <person name="Jiang Y."/>
            <person name="Adhikari A."/>
            <person name="Zheng C.-J."/>
            <person name="Schuster L."/>
            <person name="Cowan T.M."/>
            <person name="Smanski M.J."/>
            <person name="Chevrette M.G."/>
            <person name="De Carvalho L.P.S."/>
            <person name="Shen B."/>
        </authorList>
    </citation>
    <scope>NUCLEOTIDE SEQUENCE [LARGE SCALE GENOMIC DNA]</scope>
    <source>
        <strain evidence="4 5">NPDC007066</strain>
    </source>
</reference>
<proteinExistence type="predicted"/>
<dbReference type="CDD" id="cd00198">
    <property type="entry name" value="vWFA"/>
    <property type="match status" value="1"/>
</dbReference>
<name>A0ABW6LQC0_9ACTN</name>
<keyword evidence="1" id="KW-0472">Membrane</keyword>
<feature type="domain" description="VWFA" evidence="3">
    <location>
        <begin position="60"/>
        <end position="165"/>
    </location>
</feature>
<accession>A0ABW6LQC0</accession>
<dbReference type="EMBL" id="JBIAFP010000028">
    <property type="protein sequence ID" value="MFE9229827.1"/>
    <property type="molecule type" value="Genomic_DNA"/>
</dbReference>
<evidence type="ECO:0000313" key="5">
    <source>
        <dbReference type="Proteomes" id="UP001601288"/>
    </source>
</evidence>
<keyword evidence="2" id="KW-0732">Signal</keyword>
<dbReference type="SMART" id="SM00327">
    <property type="entry name" value="VWA"/>
    <property type="match status" value="1"/>
</dbReference>
<organism evidence="4 5">
    <name type="scientific">Streptomyces massasporeus</name>
    <dbReference type="NCBI Taxonomy" id="67324"/>
    <lineage>
        <taxon>Bacteria</taxon>
        <taxon>Bacillati</taxon>
        <taxon>Actinomycetota</taxon>
        <taxon>Actinomycetes</taxon>
        <taxon>Kitasatosporales</taxon>
        <taxon>Streptomycetaceae</taxon>
        <taxon>Streptomyces</taxon>
    </lineage>
</organism>
<dbReference type="SUPFAM" id="SSF53300">
    <property type="entry name" value="vWA-like"/>
    <property type="match status" value="1"/>
</dbReference>
<dbReference type="InterPro" id="IPR036465">
    <property type="entry name" value="vWFA_dom_sf"/>
</dbReference>
<dbReference type="Gene3D" id="3.40.50.410">
    <property type="entry name" value="von Willebrand factor, type A domain"/>
    <property type="match status" value="1"/>
</dbReference>
<evidence type="ECO:0000256" key="1">
    <source>
        <dbReference type="SAM" id="Phobius"/>
    </source>
</evidence>
<protein>
    <submittedName>
        <fullName evidence="4">VWA domain-containing protein</fullName>
    </submittedName>
</protein>
<keyword evidence="5" id="KW-1185">Reference proteome</keyword>
<feature type="transmembrane region" description="Helical" evidence="1">
    <location>
        <begin position="397"/>
        <end position="418"/>
    </location>
</feature>
<gene>
    <name evidence="4" type="ORF">ACFYM3_35610</name>
</gene>
<dbReference type="Proteomes" id="UP001601288">
    <property type="component" value="Unassembled WGS sequence"/>
</dbReference>
<feature type="chain" id="PRO_5046362596" evidence="2">
    <location>
        <begin position="39"/>
        <end position="529"/>
    </location>
</feature>
<evidence type="ECO:0000313" key="4">
    <source>
        <dbReference type="EMBL" id="MFE9229827.1"/>
    </source>
</evidence>
<dbReference type="PROSITE" id="PS50234">
    <property type="entry name" value="VWFA"/>
    <property type="match status" value="1"/>
</dbReference>
<dbReference type="InterPro" id="IPR002035">
    <property type="entry name" value="VWF_A"/>
</dbReference>
<sequence length="529" mass="55462">MIADALRTRYGVARGAARLCAILLAAAVLVLTPVTATAEDDPPTRADVYGALGLAEQSADYVVLVDVSGSMAKDGLYDSVRSTLRSFLQGMSPRDHVALFTFDAKTRPRYVGPARPVDKIVAALPDSPTPGGDTDIGEALNSALTQLETSGSAPVASVVLLTDGEHAPADGSHYPKNTGAPWDALHRRAEALAKGTDLSGYALPLRTDVTGAALLGTVVPATTVLKPDGIGDLRGYLAQATARTQARKAATLLADDIGKGVTATWTGPPQLDLTDGPVTGRITLTSADRHVPLTVTGVTASLDGTGSDIELTVTPDRLTLKPGASHTLDVRIDGSLPAGWNPARHTEDVEAELEIGGTVTSSWAKPLASQVDLRVPTRVRTTDGDTVRVSRTVGNPLVLPVAAALAVLVVLVLGLRWLRTNRPRLHGDLLLQPAFGQQIPDQIALRGRRVRLRPAGVGGHGRVHGRRQRADGERRLDLVISYSPDGTAGRTSDATCRPDGQVVVNGVTFTYRAPTGGVGRQGRPKGAER</sequence>
<evidence type="ECO:0000259" key="3">
    <source>
        <dbReference type="PROSITE" id="PS50234"/>
    </source>
</evidence>